<dbReference type="Proteomes" id="UP000183410">
    <property type="component" value="Unassembled WGS sequence"/>
</dbReference>
<evidence type="ECO:0000256" key="4">
    <source>
        <dbReference type="ARBA" id="ARBA00022692"/>
    </source>
</evidence>
<evidence type="ECO:0000259" key="8">
    <source>
        <dbReference type="PROSITE" id="PS50928"/>
    </source>
</evidence>
<feature type="domain" description="ABC transmembrane type-1" evidence="8">
    <location>
        <begin position="90"/>
        <end position="281"/>
    </location>
</feature>
<keyword evidence="3" id="KW-1003">Cell membrane</keyword>
<dbReference type="InterPro" id="IPR035906">
    <property type="entry name" value="MetI-like_sf"/>
</dbReference>
<evidence type="ECO:0000256" key="3">
    <source>
        <dbReference type="ARBA" id="ARBA00022475"/>
    </source>
</evidence>
<evidence type="ECO:0000256" key="7">
    <source>
        <dbReference type="RuleBase" id="RU363032"/>
    </source>
</evidence>
<evidence type="ECO:0000313" key="9">
    <source>
        <dbReference type="EMBL" id="SFF25976.1"/>
    </source>
</evidence>
<dbReference type="Pfam" id="PF00528">
    <property type="entry name" value="BPD_transp_1"/>
    <property type="match status" value="1"/>
</dbReference>
<keyword evidence="2 7" id="KW-0813">Transport</keyword>
<keyword evidence="5 7" id="KW-1133">Transmembrane helix</keyword>
<dbReference type="GO" id="GO:0005886">
    <property type="term" value="C:plasma membrane"/>
    <property type="evidence" value="ECO:0007669"/>
    <property type="project" value="UniProtKB-SubCell"/>
</dbReference>
<comment type="subcellular location">
    <subcellularLocation>
        <location evidence="1 7">Cell membrane</location>
        <topology evidence="1 7">Multi-pass membrane protein</topology>
    </subcellularLocation>
</comment>
<evidence type="ECO:0000256" key="6">
    <source>
        <dbReference type="ARBA" id="ARBA00023136"/>
    </source>
</evidence>
<feature type="transmembrane region" description="Helical" evidence="7">
    <location>
        <begin position="89"/>
        <end position="113"/>
    </location>
</feature>
<dbReference type="PROSITE" id="PS50928">
    <property type="entry name" value="ABC_TM1"/>
    <property type="match status" value="1"/>
</dbReference>
<evidence type="ECO:0000256" key="5">
    <source>
        <dbReference type="ARBA" id="ARBA00022989"/>
    </source>
</evidence>
<dbReference type="Gene3D" id="1.10.3720.10">
    <property type="entry name" value="MetI-like"/>
    <property type="match status" value="1"/>
</dbReference>
<feature type="transmembrane region" description="Helical" evidence="7">
    <location>
        <begin position="29"/>
        <end position="54"/>
    </location>
</feature>
<feature type="transmembrane region" description="Helical" evidence="7">
    <location>
        <begin position="202"/>
        <end position="224"/>
    </location>
</feature>
<dbReference type="CDD" id="cd06261">
    <property type="entry name" value="TM_PBP2"/>
    <property type="match status" value="1"/>
</dbReference>
<feature type="transmembrane region" description="Helical" evidence="7">
    <location>
        <begin position="125"/>
        <end position="147"/>
    </location>
</feature>
<feature type="transmembrane region" description="Helical" evidence="7">
    <location>
        <begin position="159"/>
        <end position="181"/>
    </location>
</feature>
<comment type="similarity">
    <text evidence="7">Belongs to the binding-protein-dependent transport system permease family.</text>
</comment>
<dbReference type="PANTHER" id="PTHR43744">
    <property type="entry name" value="ABC TRANSPORTER PERMEASE PROTEIN MG189-RELATED-RELATED"/>
    <property type="match status" value="1"/>
</dbReference>
<dbReference type="EMBL" id="FONN01000021">
    <property type="protein sequence ID" value="SFF25976.1"/>
    <property type="molecule type" value="Genomic_DNA"/>
</dbReference>
<dbReference type="PANTHER" id="PTHR43744:SF12">
    <property type="entry name" value="ABC TRANSPORTER PERMEASE PROTEIN MG189-RELATED"/>
    <property type="match status" value="1"/>
</dbReference>
<proteinExistence type="inferred from homology"/>
<dbReference type="GO" id="GO:0055085">
    <property type="term" value="P:transmembrane transport"/>
    <property type="evidence" value="ECO:0007669"/>
    <property type="project" value="InterPro"/>
</dbReference>
<evidence type="ECO:0000256" key="1">
    <source>
        <dbReference type="ARBA" id="ARBA00004651"/>
    </source>
</evidence>
<dbReference type="RefSeq" id="WP_231594127.1">
    <property type="nucleotide sequence ID" value="NZ_FONN01000021.1"/>
</dbReference>
<evidence type="ECO:0000256" key="2">
    <source>
        <dbReference type="ARBA" id="ARBA00022448"/>
    </source>
</evidence>
<feature type="transmembrane region" description="Helical" evidence="7">
    <location>
        <begin position="260"/>
        <end position="281"/>
    </location>
</feature>
<keyword evidence="6 7" id="KW-0472">Membrane</keyword>
<dbReference type="AlphaFoldDB" id="A0A1I2HB52"/>
<evidence type="ECO:0000313" key="10">
    <source>
        <dbReference type="Proteomes" id="UP000183410"/>
    </source>
</evidence>
<sequence length="296" mass="33144">MQKQLASNHPVHLPEQSSKMFSPKSLKKTGLYTFMSFIGLLQLIPLVWLVLISFKNNAEIQSNSAFSLPETWQIQNYVDAWVQGEIGDYFFNSVLVTTVTVIVVLLLGSMMAYALTRMRFRWSGVLSIIILSGVMVPVHATLVPLFTLLRDLGLLKSQLAIILPYITVNIPIAIFILSSFLRGLPKELEEAAFIDGYGVIRAFFHVVLPLLRPALASVGIFIFLNVWNELLMAVTFIQKSSLRTLPLGLMNFSGEYSVEWGPLCAAMFISTIPLIIIYLFFSEQLEKSFTAGSILK</sequence>
<organism evidence="9 10">
    <name type="scientific">Paenibacillus algorifonticola</name>
    <dbReference type="NCBI Taxonomy" id="684063"/>
    <lineage>
        <taxon>Bacteria</taxon>
        <taxon>Bacillati</taxon>
        <taxon>Bacillota</taxon>
        <taxon>Bacilli</taxon>
        <taxon>Bacillales</taxon>
        <taxon>Paenibacillaceae</taxon>
        <taxon>Paenibacillus</taxon>
    </lineage>
</organism>
<gene>
    <name evidence="9" type="ORF">SAMN04487969_1213</name>
</gene>
<dbReference type="SUPFAM" id="SSF161098">
    <property type="entry name" value="MetI-like"/>
    <property type="match status" value="1"/>
</dbReference>
<dbReference type="InterPro" id="IPR000515">
    <property type="entry name" value="MetI-like"/>
</dbReference>
<accession>A0A1I2HB52</accession>
<name>A0A1I2HB52_9BACL</name>
<protein>
    <submittedName>
        <fullName evidence="9">Raffinose/stachyose/melibiose transport system permease protein</fullName>
    </submittedName>
</protein>
<keyword evidence="4 7" id="KW-0812">Transmembrane</keyword>
<keyword evidence="10" id="KW-1185">Reference proteome</keyword>
<reference evidence="10" key="1">
    <citation type="submission" date="2016-10" db="EMBL/GenBank/DDBJ databases">
        <authorList>
            <person name="Varghese N."/>
            <person name="Submissions S."/>
        </authorList>
    </citation>
    <scope>NUCLEOTIDE SEQUENCE [LARGE SCALE GENOMIC DNA]</scope>
    <source>
        <strain evidence="10">CGMCC 1.10223</strain>
    </source>
</reference>